<dbReference type="CDD" id="cd18175">
    <property type="entry name" value="ATP-synt_Vo_c_ATP6C_rpt1"/>
    <property type="match status" value="1"/>
</dbReference>
<comment type="subcellular location">
    <subcellularLocation>
        <location evidence="2">Vacuole membrane</location>
        <topology evidence="2">Multi-pass membrane protein</topology>
    </subcellularLocation>
</comment>
<keyword evidence="10 11" id="KW-0472">Membrane</keyword>
<proteinExistence type="inferred from homology"/>
<evidence type="ECO:0000256" key="7">
    <source>
        <dbReference type="ARBA" id="ARBA00022781"/>
    </source>
</evidence>
<evidence type="ECO:0000256" key="3">
    <source>
        <dbReference type="ARBA" id="ARBA00007296"/>
    </source>
</evidence>
<keyword evidence="8 11" id="KW-1133">Transmembrane helix</keyword>
<feature type="transmembrane region" description="Helical" evidence="11">
    <location>
        <begin position="12"/>
        <end position="34"/>
    </location>
</feature>
<dbReference type="NCBIfam" id="TIGR01100">
    <property type="entry name" value="V_ATP_synt_C"/>
    <property type="match status" value="1"/>
</dbReference>
<evidence type="ECO:0000256" key="2">
    <source>
        <dbReference type="ARBA" id="ARBA00004128"/>
    </source>
</evidence>
<evidence type="ECO:0000256" key="5">
    <source>
        <dbReference type="ARBA" id="ARBA00022554"/>
    </source>
</evidence>
<evidence type="ECO:0000256" key="4">
    <source>
        <dbReference type="ARBA" id="ARBA00022448"/>
    </source>
</evidence>
<evidence type="ECO:0000256" key="8">
    <source>
        <dbReference type="ARBA" id="ARBA00022989"/>
    </source>
</evidence>
<evidence type="ECO:0000256" key="6">
    <source>
        <dbReference type="ARBA" id="ARBA00022692"/>
    </source>
</evidence>
<evidence type="ECO:0000259" key="12">
    <source>
        <dbReference type="Pfam" id="PF00137"/>
    </source>
</evidence>
<evidence type="ECO:0000256" key="9">
    <source>
        <dbReference type="ARBA" id="ARBA00023065"/>
    </source>
</evidence>
<comment type="function">
    <text evidence="1">Proton-conducting pore forming subunit of the membrane integral V0 complex of vacuolar ATPase. V-ATPase is responsible for acidifying a variety of intracellular compartments in eukaryotic cells.</text>
</comment>
<dbReference type="InterPro" id="IPR011555">
    <property type="entry name" value="ATPase_proteolipid_su_C_euk"/>
</dbReference>
<gene>
    <name evidence="13" type="ORF">VitviT2T_028007</name>
</gene>
<evidence type="ECO:0000256" key="10">
    <source>
        <dbReference type="ARBA" id="ARBA00023136"/>
    </source>
</evidence>
<dbReference type="InterPro" id="IPR035921">
    <property type="entry name" value="F/V-ATP_Csub_sf"/>
</dbReference>
<keyword evidence="9" id="KW-0406">Ion transport</keyword>
<keyword evidence="5" id="KW-0926">Vacuole</keyword>
<sequence>MSTFSGDEMAPFFGFLDAATTLVFSYMGVSYGTTKNGVGVASMGVMRLELVMKSIVPAVMARVLGIYGLIIVVIISTDGAHKIPHIFLGDSLLWGGNGG</sequence>
<accession>A0ABY9DTZ3</accession>
<evidence type="ECO:0000256" key="11">
    <source>
        <dbReference type="SAM" id="Phobius"/>
    </source>
</evidence>
<evidence type="ECO:0000256" key="1">
    <source>
        <dbReference type="ARBA" id="ARBA00002481"/>
    </source>
</evidence>
<dbReference type="Pfam" id="PF00137">
    <property type="entry name" value="ATP-synt_C"/>
    <property type="match status" value="1"/>
</dbReference>
<dbReference type="Gene3D" id="1.20.120.610">
    <property type="entry name" value="lithium bound rotor ring of v- atpase"/>
    <property type="match status" value="1"/>
</dbReference>
<keyword evidence="4" id="KW-0813">Transport</keyword>
<keyword evidence="6 11" id="KW-0812">Transmembrane</keyword>
<name>A0ABY9DTZ3_VITVI</name>
<dbReference type="InterPro" id="IPR002379">
    <property type="entry name" value="ATPase_proteolipid_c-like_dom"/>
</dbReference>
<dbReference type="Proteomes" id="UP001227230">
    <property type="component" value="Chromosome 18"/>
</dbReference>
<evidence type="ECO:0000313" key="14">
    <source>
        <dbReference type="Proteomes" id="UP001227230"/>
    </source>
</evidence>
<keyword evidence="14" id="KW-1185">Reference proteome</keyword>
<comment type="similarity">
    <text evidence="3">Belongs to the V-ATPase proteolipid subunit family.</text>
</comment>
<protein>
    <recommendedName>
        <fullName evidence="12">V-ATPase proteolipid subunit C-like domain-containing protein</fullName>
    </recommendedName>
</protein>
<keyword evidence="7" id="KW-0375">Hydrogen ion transport</keyword>
<organism evidence="13 14">
    <name type="scientific">Vitis vinifera</name>
    <name type="common">Grape</name>
    <dbReference type="NCBI Taxonomy" id="29760"/>
    <lineage>
        <taxon>Eukaryota</taxon>
        <taxon>Viridiplantae</taxon>
        <taxon>Streptophyta</taxon>
        <taxon>Embryophyta</taxon>
        <taxon>Tracheophyta</taxon>
        <taxon>Spermatophyta</taxon>
        <taxon>Magnoliopsida</taxon>
        <taxon>eudicotyledons</taxon>
        <taxon>Gunneridae</taxon>
        <taxon>Pentapetalae</taxon>
        <taxon>rosids</taxon>
        <taxon>Vitales</taxon>
        <taxon>Vitaceae</taxon>
        <taxon>Viteae</taxon>
        <taxon>Vitis</taxon>
    </lineage>
</organism>
<reference evidence="13 14" key="1">
    <citation type="journal article" date="2023" name="Hortic Res">
        <title>The complete reference genome for grapevine (Vitis vinifera L.) genetics and breeding.</title>
        <authorList>
            <person name="Shi X."/>
            <person name="Cao S."/>
            <person name="Wang X."/>
            <person name="Huang S."/>
            <person name="Wang Y."/>
            <person name="Liu Z."/>
            <person name="Liu W."/>
            <person name="Leng X."/>
            <person name="Peng Y."/>
            <person name="Wang N."/>
            <person name="Wang Y."/>
            <person name="Ma Z."/>
            <person name="Xu X."/>
            <person name="Zhang F."/>
            <person name="Xue H."/>
            <person name="Zhong H."/>
            <person name="Wang Y."/>
            <person name="Zhang K."/>
            <person name="Velt A."/>
            <person name="Avia K."/>
            <person name="Holtgrawe D."/>
            <person name="Grimplet J."/>
            <person name="Matus J.T."/>
            <person name="Ware D."/>
            <person name="Wu X."/>
            <person name="Wang H."/>
            <person name="Liu C."/>
            <person name="Fang Y."/>
            <person name="Rustenholz C."/>
            <person name="Cheng Z."/>
            <person name="Xiao H."/>
            <person name="Zhou Y."/>
        </authorList>
    </citation>
    <scope>NUCLEOTIDE SEQUENCE [LARGE SCALE GENOMIC DNA]</scope>
    <source>
        <strain evidence="14">cv. Pinot noir / PN40024</strain>
        <tissue evidence="13">Leaf</tissue>
    </source>
</reference>
<feature type="transmembrane region" description="Helical" evidence="11">
    <location>
        <begin position="54"/>
        <end position="75"/>
    </location>
</feature>
<dbReference type="EMBL" id="CP126665">
    <property type="protein sequence ID" value="WKA10436.1"/>
    <property type="molecule type" value="Genomic_DNA"/>
</dbReference>
<evidence type="ECO:0000313" key="13">
    <source>
        <dbReference type="EMBL" id="WKA10436.1"/>
    </source>
</evidence>
<dbReference type="InterPro" id="IPR000245">
    <property type="entry name" value="ATPase_proteolipid_csu"/>
</dbReference>
<dbReference type="PANTHER" id="PTHR10263">
    <property type="entry name" value="V-TYPE PROTON ATPASE PROTEOLIPID SUBUNIT"/>
    <property type="match status" value="1"/>
</dbReference>
<dbReference type="PRINTS" id="PR00122">
    <property type="entry name" value="VACATPASE"/>
</dbReference>
<feature type="domain" description="V-ATPase proteolipid subunit C-like" evidence="12">
    <location>
        <begin position="18"/>
        <end position="75"/>
    </location>
</feature>